<comment type="caution">
    <text evidence="9">The sequence shown here is derived from an EMBL/GenBank/DDBJ whole genome shotgun (WGS) entry which is preliminary data.</text>
</comment>
<keyword evidence="2" id="KW-0479">Metal-binding</keyword>
<evidence type="ECO:0000256" key="6">
    <source>
        <dbReference type="ARBA" id="ARBA00023125"/>
    </source>
</evidence>
<proteinExistence type="predicted"/>
<evidence type="ECO:0000256" key="5">
    <source>
        <dbReference type="ARBA" id="ARBA00022833"/>
    </source>
</evidence>
<keyword evidence="6" id="KW-0238">DNA-binding</keyword>
<dbReference type="Proteomes" id="UP001165122">
    <property type="component" value="Unassembled WGS sequence"/>
</dbReference>
<feature type="domain" description="C2H2-type" evidence="8">
    <location>
        <begin position="123"/>
        <end position="143"/>
    </location>
</feature>
<evidence type="ECO:0000256" key="2">
    <source>
        <dbReference type="ARBA" id="ARBA00022723"/>
    </source>
</evidence>
<protein>
    <recommendedName>
        <fullName evidence="8">C2H2-type domain-containing protein</fullName>
    </recommendedName>
</protein>
<dbReference type="GO" id="GO:0008270">
    <property type="term" value="F:zinc ion binding"/>
    <property type="evidence" value="ECO:0007669"/>
    <property type="project" value="UniProtKB-KW"/>
</dbReference>
<organism evidence="9 10">
    <name type="scientific">Triparma laevis f. longispina</name>
    <dbReference type="NCBI Taxonomy" id="1714387"/>
    <lineage>
        <taxon>Eukaryota</taxon>
        <taxon>Sar</taxon>
        <taxon>Stramenopiles</taxon>
        <taxon>Ochrophyta</taxon>
        <taxon>Bolidophyceae</taxon>
        <taxon>Parmales</taxon>
        <taxon>Triparmaceae</taxon>
        <taxon>Triparma</taxon>
    </lineage>
</organism>
<feature type="domain" description="C2H2-type" evidence="8">
    <location>
        <begin position="91"/>
        <end position="116"/>
    </location>
</feature>
<keyword evidence="4" id="KW-0863">Zinc-finger</keyword>
<evidence type="ECO:0000313" key="10">
    <source>
        <dbReference type="Proteomes" id="UP001165122"/>
    </source>
</evidence>
<gene>
    <name evidence="9" type="ORF">TrLO_g7894</name>
</gene>
<evidence type="ECO:0000256" key="3">
    <source>
        <dbReference type="ARBA" id="ARBA00022737"/>
    </source>
</evidence>
<accession>A0A9W7L0S1</accession>
<dbReference type="OrthoDB" id="3561125at2759"/>
<dbReference type="AlphaFoldDB" id="A0A9W7L0S1"/>
<reference evidence="10" key="1">
    <citation type="journal article" date="2023" name="Commun. Biol.">
        <title>Genome analysis of Parmales, the sister group of diatoms, reveals the evolutionary specialization of diatoms from phago-mixotrophs to photoautotrophs.</title>
        <authorList>
            <person name="Ban H."/>
            <person name="Sato S."/>
            <person name="Yoshikawa S."/>
            <person name="Yamada K."/>
            <person name="Nakamura Y."/>
            <person name="Ichinomiya M."/>
            <person name="Sato N."/>
            <person name="Blanc-Mathieu R."/>
            <person name="Endo H."/>
            <person name="Kuwata A."/>
            <person name="Ogata H."/>
        </authorList>
    </citation>
    <scope>NUCLEOTIDE SEQUENCE [LARGE SCALE GENOMIC DNA]</scope>
    <source>
        <strain evidence="10">NIES 3700</strain>
    </source>
</reference>
<keyword evidence="5" id="KW-0862">Zinc</keyword>
<feature type="domain" description="C2H2-type" evidence="8">
    <location>
        <begin position="148"/>
        <end position="171"/>
    </location>
</feature>
<name>A0A9W7L0S1_9STRA</name>
<sequence>MSYGDGGYMMSIMTGVTGETWDDDASVASENVEAPLRRAWNRYRRIEGVERVKRGYVTRTRGIAGCQYKTGKMDNMKNHKAAKHGINVVWFSCDQDNCDYKAKQTSNLRHHRQHVHNIDVKWYHCDSCEYKAKRAGGLKEHNIDVVWHHCDLCDYKAKQGSVLKVHKLNVHKVGVVWHQCEFCDHKAKQSSDLKHTKPTRKIIK</sequence>
<keyword evidence="3" id="KW-0677">Repeat</keyword>
<dbReference type="PANTHER" id="PTHR24392:SF49">
    <property type="entry name" value="PROTEIN HUNCHBACK"/>
    <property type="match status" value="1"/>
</dbReference>
<evidence type="ECO:0000256" key="4">
    <source>
        <dbReference type="ARBA" id="ARBA00022771"/>
    </source>
</evidence>
<keyword evidence="7" id="KW-0539">Nucleus</keyword>
<comment type="subcellular location">
    <subcellularLocation>
        <location evidence="1">Nucleus</location>
    </subcellularLocation>
</comment>
<dbReference type="EMBL" id="BRXW01000331">
    <property type="protein sequence ID" value="GMI18349.1"/>
    <property type="molecule type" value="Genomic_DNA"/>
</dbReference>
<dbReference type="GO" id="GO:0003677">
    <property type="term" value="F:DNA binding"/>
    <property type="evidence" value="ECO:0007669"/>
    <property type="project" value="UniProtKB-KW"/>
</dbReference>
<evidence type="ECO:0000259" key="8">
    <source>
        <dbReference type="SMART" id="SM00355"/>
    </source>
</evidence>
<keyword evidence="10" id="KW-1185">Reference proteome</keyword>
<dbReference type="InterPro" id="IPR013087">
    <property type="entry name" value="Znf_C2H2_type"/>
</dbReference>
<dbReference type="Gene3D" id="3.30.160.60">
    <property type="entry name" value="Classic Zinc Finger"/>
    <property type="match status" value="2"/>
</dbReference>
<evidence type="ECO:0000256" key="7">
    <source>
        <dbReference type="ARBA" id="ARBA00023242"/>
    </source>
</evidence>
<evidence type="ECO:0000313" key="9">
    <source>
        <dbReference type="EMBL" id="GMI18349.1"/>
    </source>
</evidence>
<dbReference type="SMART" id="SM00355">
    <property type="entry name" value="ZnF_C2H2"/>
    <property type="match status" value="3"/>
</dbReference>
<dbReference type="GO" id="GO:0005634">
    <property type="term" value="C:nucleus"/>
    <property type="evidence" value="ECO:0007669"/>
    <property type="project" value="UniProtKB-SubCell"/>
</dbReference>
<dbReference type="PANTHER" id="PTHR24392">
    <property type="entry name" value="ZINC FINGER PROTEIN"/>
    <property type="match status" value="1"/>
</dbReference>
<evidence type="ECO:0000256" key="1">
    <source>
        <dbReference type="ARBA" id="ARBA00004123"/>
    </source>
</evidence>